<evidence type="ECO:0000256" key="9">
    <source>
        <dbReference type="ARBA" id="ARBA00023136"/>
    </source>
</evidence>
<comment type="similarity">
    <text evidence="2 10">Belongs to the TonB family.</text>
</comment>
<keyword evidence="6 10" id="KW-0812">Transmembrane</keyword>
<protein>
    <recommendedName>
        <fullName evidence="10">Protein TonB</fullName>
    </recommendedName>
</protein>
<dbReference type="AlphaFoldDB" id="A0A841HHT8"/>
<feature type="transmembrane region" description="Helical" evidence="10">
    <location>
        <begin position="176"/>
        <end position="197"/>
    </location>
</feature>
<evidence type="ECO:0000256" key="3">
    <source>
        <dbReference type="ARBA" id="ARBA00022448"/>
    </source>
</evidence>
<evidence type="ECO:0000256" key="5">
    <source>
        <dbReference type="ARBA" id="ARBA00022519"/>
    </source>
</evidence>
<dbReference type="GO" id="GO:0055085">
    <property type="term" value="P:transmembrane transport"/>
    <property type="evidence" value="ECO:0007669"/>
    <property type="project" value="InterPro"/>
</dbReference>
<accession>A0A841HHT8</accession>
<evidence type="ECO:0000256" key="10">
    <source>
        <dbReference type="RuleBase" id="RU362123"/>
    </source>
</evidence>
<dbReference type="NCBIfam" id="TIGR01352">
    <property type="entry name" value="tonB_Cterm"/>
    <property type="match status" value="1"/>
</dbReference>
<dbReference type="InterPro" id="IPR003538">
    <property type="entry name" value="TonB"/>
</dbReference>
<keyword evidence="7 10" id="KW-0653">Protein transport</keyword>
<dbReference type="SUPFAM" id="SSF48452">
    <property type="entry name" value="TPR-like"/>
    <property type="match status" value="1"/>
</dbReference>
<keyword evidence="14" id="KW-1185">Reference proteome</keyword>
<dbReference type="InterPro" id="IPR011990">
    <property type="entry name" value="TPR-like_helical_dom_sf"/>
</dbReference>
<dbReference type="SUPFAM" id="SSF74653">
    <property type="entry name" value="TolA/TonB C-terminal domain"/>
    <property type="match status" value="1"/>
</dbReference>
<dbReference type="PANTHER" id="PTHR33446">
    <property type="entry name" value="PROTEIN TONB-RELATED"/>
    <property type="match status" value="1"/>
</dbReference>
<dbReference type="InterPro" id="IPR051045">
    <property type="entry name" value="TonB-dependent_transducer"/>
</dbReference>
<keyword evidence="9 10" id="KW-0472">Membrane</keyword>
<keyword evidence="3 10" id="KW-0813">Transport</keyword>
<comment type="function">
    <text evidence="10">Interacts with outer membrane receptor proteins that carry out high-affinity binding and energy dependent uptake into the periplasmic space of specific substrates. It could act to transduce energy from the cytoplasmic membrane to specific energy-requiring processes in the outer membrane, resulting in the release into the periplasm of ligands bound by these outer membrane proteins.</text>
</comment>
<feature type="domain" description="TonB C-terminal" evidence="12">
    <location>
        <begin position="568"/>
        <end position="659"/>
    </location>
</feature>
<evidence type="ECO:0000313" key="14">
    <source>
        <dbReference type="Proteomes" id="UP000588068"/>
    </source>
</evidence>
<organism evidence="13 14">
    <name type="scientific">Povalibacter uvarum</name>
    <dbReference type="NCBI Taxonomy" id="732238"/>
    <lineage>
        <taxon>Bacteria</taxon>
        <taxon>Pseudomonadati</taxon>
        <taxon>Pseudomonadota</taxon>
        <taxon>Gammaproteobacteria</taxon>
        <taxon>Steroidobacterales</taxon>
        <taxon>Steroidobacteraceae</taxon>
        <taxon>Povalibacter</taxon>
    </lineage>
</organism>
<dbReference type="InterPro" id="IPR037682">
    <property type="entry name" value="TonB_C"/>
</dbReference>
<evidence type="ECO:0000256" key="6">
    <source>
        <dbReference type="ARBA" id="ARBA00022692"/>
    </source>
</evidence>
<reference evidence="13 14" key="1">
    <citation type="submission" date="2020-08" db="EMBL/GenBank/DDBJ databases">
        <title>Genomic Encyclopedia of Type Strains, Phase IV (KMG-IV): sequencing the most valuable type-strain genomes for metagenomic binning, comparative biology and taxonomic classification.</title>
        <authorList>
            <person name="Goeker M."/>
        </authorList>
    </citation>
    <scope>NUCLEOTIDE SEQUENCE [LARGE SCALE GENOMIC DNA]</scope>
    <source>
        <strain evidence="13 14">DSM 26723</strain>
    </source>
</reference>
<dbReference type="Gene3D" id="1.25.40.10">
    <property type="entry name" value="Tetratricopeptide repeat domain"/>
    <property type="match status" value="1"/>
</dbReference>
<evidence type="ECO:0000259" key="12">
    <source>
        <dbReference type="PROSITE" id="PS52015"/>
    </source>
</evidence>
<gene>
    <name evidence="13" type="ORF">HNQ60_001609</name>
</gene>
<dbReference type="PRINTS" id="PR01374">
    <property type="entry name" value="TONBPROTEIN"/>
</dbReference>
<dbReference type="Pfam" id="PF03544">
    <property type="entry name" value="TonB_C"/>
    <property type="match status" value="1"/>
</dbReference>
<dbReference type="Gene3D" id="3.30.1150.10">
    <property type="match status" value="1"/>
</dbReference>
<evidence type="ECO:0000256" key="1">
    <source>
        <dbReference type="ARBA" id="ARBA00004383"/>
    </source>
</evidence>
<keyword evidence="10" id="KW-0735">Signal-anchor</keyword>
<dbReference type="Proteomes" id="UP000588068">
    <property type="component" value="Unassembled WGS sequence"/>
</dbReference>
<dbReference type="PANTHER" id="PTHR33446:SF2">
    <property type="entry name" value="PROTEIN TONB"/>
    <property type="match status" value="1"/>
</dbReference>
<dbReference type="GO" id="GO:0015891">
    <property type="term" value="P:siderophore transport"/>
    <property type="evidence" value="ECO:0007669"/>
    <property type="project" value="InterPro"/>
</dbReference>
<comment type="subcellular location">
    <subcellularLocation>
        <location evidence="1 10">Cell inner membrane</location>
        <topology evidence="1 10">Single-pass membrane protein</topology>
        <orientation evidence="1 10">Periplasmic side</orientation>
    </subcellularLocation>
</comment>
<dbReference type="GO" id="GO:0031992">
    <property type="term" value="F:energy transducer activity"/>
    <property type="evidence" value="ECO:0007669"/>
    <property type="project" value="InterPro"/>
</dbReference>
<evidence type="ECO:0000256" key="4">
    <source>
        <dbReference type="ARBA" id="ARBA00022475"/>
    </source>
</evidence>
<keyword evidence="8 10" id="KW-1133">Transmembrane helix</keyword>
<dbReference type="EMBL" id="JACHHZ010000002">
    <property type="protein sequence ID" value="MBB6092731.1"/>
    <property type="molecule type" value="Genomic_DNA"/>
</dbReference>
<name>A0A841HHT8_9GAMM</name>
<dbReference type="GO" id="GO:0098797">
    <property type="term" value="C:plasma membrane protein complex"/>
    <property type="evidence" value="ECO:0007669"/>
    <property type="project" value="TreeGrafter"/>
</dbReference>
<feature type="region of interest" description="Disordered" evidence="11">
    <location>
        <begin position="206"/>
        <end position="226"/>
    </location>
</feature>
<evidence type="ECO:0000313" key="13">
    <source>
        <dbReference type="EMBL" id="MBB6092731.1"/>
    </source>
</evidence>
<feature type="compositionally biased region" description="Low complexity" evidence="11">
    <location>
        <begin position="207"/>
        <end position="217"/>
    </location>
</feature>
<proteinExistence type="inferred from homology"/>
<evidence type="ECO:0000256" key="7">
    <source>
        <dbReference type="ARBA" id="ARBA00022927"/>
    </source>
</evidence>
<evidence type="ECO:0000256" key="2">
    <source>
        <dbReference type="ARBA" id="ARBA00006555"/>
    </source>
</evidence>
<dbReference type="InterPro" id="IPR006260">
    <property type="entry name" value="TonB/TolA_C"/>
</dbReference>
<keyword evidence="4 10" id="KW-1003">Cell membrane</keyword>
<keyword evidence="5 10" id="KW-0997">Cell inner membrane</keyword>
<dbReference type="GO" id="GO:0015031">
    <property type="term" value="P:protein transport"/>
    <property type="evidence" value="ECO:0007669"/>
    <property type="project" value="UniProtKB-UniRule"/>
</dbReference>
<evidence type="ECO:0000256" key="8">
    <source>
        <dbReference type="ARBA" id="ARBA00022989"/>
    </source>
</evidence>
<sequence>MANAHNSRPAGGEEVNLEIDDTQSARILGEEGHQPPVLVLSRDAGLVETVRKAAPRGASVAHAPDLDQVADRLPSLKPGVLVADTASTSDVAALVAQLTQHFPELVVVVAGKREDSASLMQLTAAGRIFRFLLTPLSHGQTRLALEAAITQHIDLKAAGQRQSSGGAGETGGKNYVMTYGALAAGLLILIGGIWFGIKQFTGKEAPVETPTATAPTEQPGGVPERPDPVQAELALAKEAFDQGKFLEPAGESALDFYRSALTLDPESQAAKDGIRSVVDKILVRAETALTAEKLEEAIRAIETARTIDSTHPRLSFLDTQIARERERLKLTQAAEVGSRVRTLVAQANDRMANGRLITPANASARDSLVEARRLDPTDPNVVQSIRELSALLTEEARKSLAAGRVDEAQGYVNGARQLGYAGAALATVERSLADATRSAAPAAAGARRPASAPAAAGPNTDALVAEARQRLADGKLIDPPGASAKDSLLAIVAATPNRPEVEELSRALSTRLLNSGKQAMAAKAYDRSAQLIAGAREVGARYNEAGIAQAEAELQAAREQTAQQTNVVSAATLKRTRTVNPVYPESARKRGVEGWVEMAFTVTPNGTVEDVEVRNASPADVFDDAAVRAIRQWRFEPVERNGQKVSQRAMVRLRFEQQQ</sequence>
<evidence type="ECO:0000256" key="11">
    <source>
        <dbReference type="SAM" id="MobiDB-lite"/>
    </source>
</evidence>
<dbReference type="PROSITE" id="PS52015">
    <property type="entry name" value="TONB_CTD"/>
    <property type="match status" value="1"/>
</dbReference>
<dbReference type="RefSeq" id="WP_184330515.1">
    <property type="nucleotide sequence ID" value="NZ_JACHHZ010000002.1"/>
</dbReference>
<dbReference type="GO" id="GO:0030288">
    <property type="term" value="C:outer membrane-bounded periplasmic space"/>
    <property type="evidence" value="ECO:0007669"/>
    <property type="project" value="InterPro"/>
</dbReference>
<comment type="caution">
    <text evidence="13">The sequence shown here is derived from an EMBL/GenBank/DDBJ whole genome shotgun (WGS) entry which is preliminary data.</text>
</comment>